<evidence type="ECO:0000313" key="5">
    <source>
        <dbReference type="Proteomes" id="UP001549691"/>
    </source>
</evidence>
<organism evidence="4 5">
    <name type="scientific">Uliginosibacterium flavum</name>
    <dbReference type="NCBI Taxonomy" id="1396831"/>
    <lineage>
        <taxon>Bacteria</taxon>
        <taxon>Pseudomonadati</taxon>
        <taxon>Pseudomonadota</taxon>
        <taxon>Betaproteobacteria</taxon>
        <taxon>Rhodocyclales</taxon>
        <taxon>Zoogloeaceae</taxon>
        <taxon>Uliginosibacterium</taxon>
    </lineage>
</organism>
<accession>A0ABV2TR18</accession>
<keyword evidence="5" id="KW-1185">Reference proteome</keyword>
<dbReference type="PANTHER" id="PTHR43695">
    <property type="entry name" value="PUTATIVE (AFU_ORTHOLOGUE AFUA_2G17250)-RELATED"/>
    <property type="match status" value="1"/>
</dbReference>
<dbReference type="Proteomes" id="UP001549691">
    <property type="component" value="Unassembled WGS sequence"/>
</dbReference>
<evidence type="ECO:0000313" key="4">
    <source>
        <dbReference type="EMBL" id="MET7015462.1"/>
    </source>
</evidence>
<protein>
    <submittedName>
        <fullName evidence="4">GDSL-type esterase/lipase family protein</fullName>
    </submittedName>
</protein>
<comment type="similarity">
    <text evidence="1">Belongs to the 'GDSL' lipolytic enzyme family.</text>
</comment>
<dbReference type="InterPro" id="IPR013830">
    <property type="entry name" value="SGNH_hydro"/>
</dbReference>
<dbReference type="Gene3D" id="3.40.50.1110">
    <property type="entry name" value="SGNH hydrolase"/>
    <property type="match status" value="1"/>
</dbReference>
<dbReference type="EMBL" id="JBEWZI010000017">
    <property type="protein sequence ID" value="MET7015462.1"/>
    <property type="molecule type" value="Genomic_DNA"/>
</dbReference>
<dbReference type="InterPro" id="IPR037459">
    <property type="entry name" value="RhgT-like"/>
</dbReference>
<proteinExistence type="inferred from homology"/>
<comment type="caution">
    <text evidence="4">The sequence shown here is derived from an EMBL/GenBank/DDBJ whole genome shotgun (WGS) entry which is preliminary data.</text>
</comment>
<sequence length="504" mass="53944">MSEAQSPLHRLSGLIASSCAGAHASVRIVDVEGRSVTTQADAQGVYALDLPPLRAPLLISACLPAFSANVADGDAACAPWARSLAALVPALEAGASSLAHVNALTDWIVSGVAQGLGFRGPQGLVEQGSSAGVTLAAIAQARENLQPLIRPALLELGLGDADFDPVSVPMRVQCGPVAAALDLLVLNRGFHNDTGLPGATLLFDADYRFIGRVDAHSAPEPLDLQHARRARARQRDPATTRLFIVGDSTAANYERARFPRTGWGQVLGEVFRPEVQVVNAAKAGRSSRSFFRQAYLAQLAPLMRPGDYLFINFGHNDQSADAARPVRGAADLAHLATYPDDAVGHPQYPAGRPELAFRHSLERYIAAARALGVIPVLLTMTARIRPTFPLGPTHRTVQGAQTDYAFVGDYAQTVRNTAQANAVPLIDLEALTIQLANTNLDGWQDYWLAVDPAEHPWYATQSTGTLSKPDLSHFQFKGAQWLARSIADEVRRWPELAPLAGLLV</sequence>
<name>A0ABV2TR18_9RHOO</name>
<evidence type="ECO:0000256" key="1">
    <source>
        <dbReference type="ARBA" id="ARBA00008668"/>
    </source>
</evidence>
<dbReference type="SUPFAM" id="SSF52266">
    <property type="entry name" value="SGNH hydrolase"/>
    <property type="match status" value="1"/>
</dbReference>
<reference evidence="4 5" key="1">
    <citation type="submission" date="2024-07" db="EMBL/GenBank/DDBJ databases">
        <title>Uliginosibacterium flavum JJ3220;KACC:17644.</title>
        <authorList>
            <person name="Kim M.K."/>
        </authorList>
    </citation>
    <scope>NUCLEOTIDE SEQUENCE [LARGE SCALE GENOMIC DNA]</scope>
    <source>
        <strain evidence="4 5">KACC:17644</strain>
    </source>
</reference>
<dbReference type="InterPro" id="IPR036514">
    <property type="entry name" value="SGNH_hydro_sf"/>
</dbReference>
<feature type="domain" description="SGNH hydrolase-type esterase" evidence="3">
    <location>
        <begin position="245"/>
        <end position="445"/>
    </location>
</feature>
<evidence type="ECO:0000256" key="2">
    <source>
        <dbReference type="ARBA" id="ARBA00022801"/>
    </source>
</evidence>
<dbReference type="RefSeq" id="WP_354601921.1">
    <property type="nucleotide sequence ID" value="NZ_JBEWZI010000017.1"/>
</dbReference>
<dbReference type="Pfam" id="PF13472">
    <property type="entry name" value="Lipase_GDSL_2"/>
    <property type="match status" value="1"/>
</dbReference>
<dbReference type="PANTHER" id="PTHR43695:SF1">
    <property type="entry name" value="RHAMNOGALACTURONAN ACETYLESTERASE"/>
    <property type="match status" value="1"/>
</dbReference>
<keyword evidence="2" id="KW-0378">Hydrolase</keyword>
<gene>
    <name evidence="4" type="ORF">ABXR19_14840</name>
</gene>
<evidence type="ECO:0000259" key="3">
    <source>
        <dbReference type="Pfam" id="PF13472"/>
    </source>
</evidence>